<name>A0A067QC45_9AGAM</name>
<evidence type="ECO:0000256" key="2">
    <source>
        <dbReference type="PROSITE-ProRule" id="PRU00192"/>
    </source>
</evidence>
<dbReference type="InterPro" id="IPR036028">
    <property type="entry name" value="SH3-like_dom_sf"/>
</dbReference>
<protein>
    <recommendedName>
        <fullName evidence="4">SH3 domain-containing protein</fullName>
    </recommendedName>
</protein>
<evidence type="ECO:0000259" key="4">
    <source>
        <dbReference type="PROSITE" id="PS50002"/>
    </source>
</evidence>
<reference evidence="6" key="1">
    <citation type="journal article" date="2014" name="Proc. Natl. Acad. Sci. U.S.A.">
        <title>Extensive sampling of basidiomycete genomes demonstrates inadequacy of the white-rot/brown-rot paradigm for wood decay fungi.</title>
        <authorList>
            <person name="Riley R."/>
            <person name="Salamov A.A."/>
            <person name="Brown D.W."/>
            <person name="Nagy L.G."/>
            <person name="Floudas D."/>
            <person name="Held B.W."/>
            <person name="Levasseur A."/>
            <person name="Lombard V."/>
            <person name="Morin E."/>
            <person name="Otillar R."/>
            <person name="Lindquist E.A."/>
            <person name="Sun H."/>
            <person name="LaButti K.M."/>
            <person name="Schmutz J."/>
            <person name="Jabbour D."/>
            <person name="Luo H."/>
            <person name="Baker S.E."/>
            <person name="Pisabarro A.G."/>
            <person name="Walton J.D."/>
            <person name="Blanchette R.A."/>
            <person name="Henrissat B."/>
            <person name="Martin F."/>
            <person name="Cullen D."/>
            <person name="Hibbett D.S."/>
            <person name="Grigoriev I.V."/>
        </authorList>
    </citation>
    <scope>NUCLEOTIDE SEQUENCE [LARGE SCALE GENOMIC DNA]</scope>
    <source>
        <strain evidence="6">MUCL 33604</strain>
    </source>
</reference>
<dbReference type="EMBL" id="KL197713">
    <property type="protein sequence ID" value="KDQ61067.1"/>
    <property type="molecule type" value="Genomic_DNA"/>
</dbReference>
<dbReference type="AlphaFoldDB" id="A0A067QC45"/>
<organism evidence="5 6">
    <name type="scientific">Jaapia argillacea MUCL 33604</name>
    <dbReference type="NCBI Taxonomy" id="933084"/>
    <lineage>
        <taxon>Eukaryota</taxon>
        <taxon>Fungi</taxon>
        <taxon>Dikarya</taxon>
        <taxon>Basidiomycota</taxon>
        <taxon>Agaricomycotina</taxon>
        <taxon>Agaricomycetes</taxon>
        <taxon>Agaricomycetidae</taxon>
        <taxon>Jaapiales</taxon>
        <taxon>Jaapiaceae</taxon>
        <taxon>Jaapia</taxon>
    </lineage>
</organism>
<gene>
    <name evidence="5" type="ORF">JAAARDRAFT_94211</name>
</gene>
<proteinExistence type="predicted"/>
<evidence type="ECO:0000313" key="6">
    <source>
        <dbReference type="Proteomes" id="UP000027265"/>
    </source>
</evidence>
<dbReference type="SUPFAM" id="SSF50044">
    <property type="entry name" value="SH3-domain"/>
    <property type="match status" value="1"/>
</dbReference>
<dbReference type="InParanoid" id="A0A067QC45"/>
<keyword evidence="1 2" id="KW-0728">SH3 domain</keyword>
<feature type="domain" description="SH3" evidence="4">
    <location>
        <begin position="1"/>
        <end position="54"/>
    </location>
</feature>
<dbReference type="STRING" id="933084.A0A067QC45"/>
<evidence type="ECO:0000256" key="3">
    <source>
        <dbReference type="SAM" id="MobiDB-lite"/>
    </source>
</evidence>
<dbReference type="InterPro" id="IPR001452">
    <property type="entry name" value="SH3_domain"/>
</dbReference>
<feature type="region of interest" description="Disordered" evidence="3">
    <location>
        <begin position="59"/>
        <end position="82"/>
    </location>
</feature>
<keyword evidence="6" id="KW-1185">Reference proteome</keyword>
<evidence type="ECO:0000313" key="5">
    <source>
        <dbReference type="EMBL" id="KDQ61067.1"/>
    </source>
</evidence>
<evidence type="ECO:0000256" key="1">
    <source>
        <dbReference type="ARBA" id="ARBA00022443"/>
    </source>
</evidence>
<dbReference type="Proteomes" id="UP000027265">
    <property type="component" value="Unassembled WGS sequence"/>
</dbReference>
<dbReference type="HOGENOM" id="CLU_2590712_0_0_1"/>
<dbReference type="Pfam" id="PF14604">
    <property type="entry name" value="SH3_9"/>
    <property type="match status" value="1"/>
</dbReference>
<dbReference type="Gene3D" id="2.30.30.40">
    <property type="entry name" value="SH3 Domains"/>
    <property type="match status" value="1"/>
</dbReference>
<feature type="non-terminal residue" evidence="5">
    <location>
        <position position="1"/>
    </location>
</feature>
<dbReference type="OrthoDB" id="5340910at2759"/>
<feature type="non-terminal residue" evidence="5">
    <location>
        <position position="82"/>
    </location>
</feature>
<dbReference type="PROSITE" id="PS50002">
    <property type="entry name" value="SH3"/>
    <property type="match status" value="1"/>
</dbReference>
<sequence length="82" mass="8801">VRCTFVPSLPDELSISVGETLRILSEYDDGWALCMNGRGEKGMVPLECLDRGVIPGTGGLPSPRPIANAPGDWRMSKRASSL</sequence>
<accession>A0A067QC45</accession>